<dbReference type="FunCoup" id="A0A067MXI7">
    <property type="interactions" value="251"/>
</dbReference>
<dbReference type="SUPFAM" id="SSF160527">
    <property type="entry name" value="V-type ATPase subunit E-like"/>
    <property type="match status" value="1"/>
</dbReference>
<dbReference type="Proteomes" id="UP000027195">
    <property type="component" value="Unassembled WGS sequence"/>
</dbReference>
<evidence type="ECO:0000256" key="2">
    <source>
        <dbReference type="ARBA" id="ARBA00022448"/>
    </source>
</evidence>
<dbReference type="GO" id="GO:0033178">
    <property type="term" value="C:proton-transporting two-sector ATPase complex, catalytic domain"/>
    <property type="evidence" value="ECO:0007669"/>
    <property type="project" value="InterPro"/>
</dbReference>
<evidence type="ECO:0000256" key="3">
    <source>
        <dbReference type="ARBA" id="ARBA00023065"/>
    </source>
</evidence>
<dbReference type="STRING" id="930990.A0A067MXI7"/>
<dbReference type="Pfam" id="PF01991">
    <property type="entry name" value="vATP-synt_E"/>
    <property type="match status" value="1"/>
</dbReference>
<dbReference type="HAMAP" id="MF_00311">
    <property type="entry name" value="ATP_synth_E_arch"/>
    <property type="match status" value="1"/>
</dbReference>
<keyword evidence="5" id="KW-1185">Reference proteome</keyword>
<evidence type="ECO:0000313" key="4">
    <source>
        <dbReference type="EMBL" id="KDQ16612.1"/>
    </source>
</evidence>
<proteinExistence type="inferred from homology"/>
<organism evidence="4 5">
    <name type="scientific">Botryobasidium botryosum (strain FD-172 SS1)</name>
    <dbReference type="NCBI Taxonomy" id="930990"/>
    <lineage>
        <taxon>Eukaryota</taxon>
        <taxon>Fungi</taxon>
        <taxon>Dikarya</taxon>
        <taxon>Basidiomycota</taxon>
        <taxon>Agaricomycotina</taxon>
        <taxon>Agaricomycetes</taxon>
        <taxon>Cantharellales</taxon>
        <taxon>Botryobasidiaceae</taxon>
        <taxon>Botryobasidium</taxon>
    </lineage>
</organism>
<name>A0A067MXI7_BOTB1</name>
<dbReference type="OrthoDB" id="10263003at2759"/>
<dbReference type="InterPro" id="IPR002842">
    <property type="entry name" value="ATPase_V1_Esu"/>
</dbReference>
<keyword evidence="3" id="KW-0406">Ion transport</keyword>
<evidence type="ECO:0000256" key="1">
    <source>
        <dbReference type="ARBA" id="ARBA00005901"/>
    </source>
</evidence>
<dbReference type="EMBL" id="KL198026">
    <property type="protein sequence ID" value="KDQ16612.1"/>
    <property type="molecule type" value="Genomic_DNA"/>
</dbReference>
<evidence type="ECO:0000313" key="5">
    <source>
        <dbReference type="Proteomes" id="UP000027195"/>
    </source>
</evidence>
<dbReference type="HOGENOM" id="CLU_073641_0_0_1"/>
<dbReference type="AlphaFoldDB" id="A0A067MXI7"/>
<dbReference type="Gene3D" id="6.10.250.1620">
    <property type="match status" value="1"/>
</dbReference>
<dbReference type="PANTHER" id="PTHR45715">
    <property type="entry name" value="ATPASE H+-TRANSPORTING V1 SUBUNIT E1A-RELATED"/>
    <property type="match status" value="1"/>
</dbReference>
<reference evidence="5" key="1">
    <citation type="journal article" date="2014" name="Proc. Natl. Acad. Sci. U.S.A.">
        <title>Extensive sampling of basidiomycete genomes demonstrates inadequacy of the white-rot/brown-rot paradigm for wood decay fungi.</title>
        <authorList>
            <person name="Riley R."/>
            <person name="Salamov A.A."/>
            <person name="Brown D.W."/>
            <person name="Nagy L.G."/>
            <person name="Floudas D."/>
            <person name="Held B.W."/>
            <person name="Levasseur A."/>
            <person name="Lombard V."/>
            <person name="Morin E."/>
            <person name="Otillar R."/>
            <person name="Lindquist E.A."/>
            <person name="Sun H."/>
            <person name="LaButti K.M."/>
            <person name="Schmutz J."/>
            <person name="Jabbour D."/>
            <person name="Luo H."/>
            <person name="Baker S.E."/>
            <person name="Pisabarro A.G."/>
            <person name="Walton J.D."/>
            <person name="Blanchette R.A."/>
            <person name="Henrissat B."/>
            <person name="Martin F."/>
            <person name="Cullen D."/>
            <person name="Hibbett D.S."/>
            <person name="Grigoriev I.V."/>
        </authorList>
    </citation>
    <scope>NUCLEOTIDE SEQUENCE [LARGE SCALE GENOMIC DNA]</scope>
    <source>
        <strain evidence="5">FD-172 SS1</strain>
    </source>
</reference>
<dbReference type="InterPro" id="IPR038495">
    <property type="entry name" value="ATPase_E_C"/>
</dbReference>
<dbReference type="InParanoid" id="A0A067MXI7"/>
<dbReference type="GO" id="GO:0046961">
    <property type="term" value="F:proton-transporting ATPase activity, rotational mechanism"/>
    <property type="evidence" value="ECO:0007669"/>
    <property type="project" value="InterPro"/>
</dbReference>
<accession>A0A067MXI7</accession>
<sequence length="227" mass="25658">MSSRPLNDDEVASEMNKMVAFIKQEAHEKAREIKVKADEEFAIEKARLVKQETLAIDADYEKKQKQAEIAQKIARSTATNKSRLELLRAREQHLQNLFSDARERIVELSTDEGKYTQLLQGIIVQGLLQLLEPEVTVYGRKKDSGVLQTAADGAAKQYHEISGREVKVNTEASLSDEIAGGIKLINGTGRITLDNTLDERLKLLEDRMLPEIRTDLFGANENRKFYT</sequence>
<keyword evidence="2" id="KW-0813">Transport</keyword>
<comment type="similarity">
    <text evidence="1">Belongs to the V-ATPase E subunit family.</text>
</comment>
<protein>
    <recommendedName>
        <fullName evidence="6">V-type proton ATPase subunit E</fullName>
    </recommendedName>
</protein>
<dbReference type="Gene3D" id="3.30.2320.30">
    <property type="entry name" value="ATP synthase, E subunit, C-terminal"/>
    <property type="match status" value="1"/>
</dbReference>
<gene>
    <name evidence="4" type="ORF">BOTBODRAFT_30533</name>
</gene>
<evidence type="ECO:0008006" key="6">
    <source>
        <dbReference type="Google" id="ProtNLM"/>
    </source>
</evidence>